<dbReference type="InterPro" id="IPR036908">
    <property type="entry name" value="RlpA-like_sf"/>
</dbReference>
<keyword evidence="1" id="KW-0732">Signal</keyword>
<dbReference type="CDD" id="cd22786">
    <property type="entry name" value="DPBB_YuiC-like"/>
    <property type="match status" value="1"/>
</dbReference>
<dbReference type="PANTHER" id="PTHR39160:SF4">
    <property type="entry name" value="RESUSCITATION-PROMOTING FACTOR RPFB"/>
    <property type="match status" value="1"/>
</dbReference>
<keyword evidence="4" id="KW-1185">Reference proteome</keyword>
<dbReference type="SUPFAM" id="SSF50685">
    <property type="entry name" value="Barwin-like endoglucanases"/>
    <property type="match status" value="1"/>
</dbReference>
<accession>A0ABT9YHB0</accession>
<organism evidence="3 4">
    <name type="scientific">Alkalicoccobacillus murimartini</name>
    <dbReference type="NCBI Taxonomy" id="171685"/>
    <lineage>
        <taxon>Bacteria</taxon>
        <taxon>Bacillati</taxon>
        <taxon>Bacillota</taxon>
        <taxon>Bacilli</taxon>
        <taxon>Bacillales</taxon>
        <taxon>Bacillaceae</taxon>
        <taxon>Alkalicoccobacillus</taxon>
    </lineage>
</organism>
<dbReference type="Pfam" id="PF06725">
    <property type="entry name" value="3D"/>
    <property type="match status" value="1"/>
</dbReference>
<dbReference type="Proteomes" id="UP001225034">
    <property type="component" value="Unassembled WGS sequence"/>
</dbReference>
<sequence length="240" mass="26470">MNLPKRRHSRNITSRAAMTVLLLVAIWATFTTISGVQPNQVNTWVRTELTKSEQFPYQASDHEHKQVSLAQKELPTYQTAHATMSAEVTTSGEADQNSLDYLEDWSKYPAHRVEATGYTAGYESTGKVPGDAAYGITYSGVPVTRDVFSTIAADTSVFPLGTVLFIPGYGYGVVADTGSAIKGNKIDLYYHTVDDVYERWGKKELDVFIVEQGSGSLSQDELEAMNQDEAVQVFRGQIDP</sequence>
<dbReference type="InterPro" id="IPR010611">
    <property type="entry name" value="3D_dom"/>
</dbReference>
<evidence type="ECO:0000313" key="4">
    <source>
        <dbReference type="Proteomes" id="UP001225034"/>
    </source>
</evidence>
<dbReference type="InterPro" id="IPR051933">
    <property type="entry name" value="Resuscitation_pf_RpfB"/>
</dbReference>
<evidence type="ECO:0000259" key="2">
    <source>
        <dbReference type="Pfam" id="PF06725"/>
    </source>
</evidence>
<dbReference type="RefSeq" id="WP_306981213.1">
    <property type="nucleotide sequence ID" value="NZ_JAUSUA010000002.1"/>
</dbReference>
<proteinExistence type="predicted"/>
<dbReference type="PANTHER" id="PTHR39160">
    <property type="entry name" value="CELL WALL-BINDING PROTEIN YOCH"/>
    <property type="match status" value="1"/>
</dbReference>
<dbReference type="EMBL" id="JAUSUA010000002">
    <property type="protein sequence ID" value="MDQ0206577.1"/>
    <property type="molecule type" value="Genomic_DNA"/>
</dbReference>
<feature type="domain" description="3D" evidence="2">
    <location>
        <begin position="149"/>
        <end position="210"/>
    </location>
</feature>
<gene>
    <name evidence="3" type="ORF">J2S05_001376</name>
</gene>
<evidence type="ECO:0000313" key="3">
    <source>
        <dbReference type="EMBL" id="MDQ0206577.1"/>
    </source>
</evidence>
<protein>
    <submittedName>
        <fullName evidence="3">3D (Asp-Asp-Asp) domain-containing protein</fullName>
    </submittedName>
</protein>
<reference evidence="3 4" key="1">
    <citation type="submission" date="2023-07" db="EMBL/GenBank/DDBJ databases">
        <title>Genomic Encyclopedia of Type Strains, Phase IV (KMG-IV): sequencing the most valuable type-strain genomes for metagenomic binning, comparative biology and taxonomic classification.</title>
        <authorList>
            <person name="Goeker M."/>
        </authorList>
    </citation>
    <scope>NUCLEOTIDE SEQUENCE [LARGE SCALE GENOMIC DNA]</scope>
    <source>
        <strain evidence="3 4">DSM 19154</strain>
    </source>
</reference>
<name>A0ABT9YHB0_9BACI</name>
<comment type="caution">
    <text evidence="3">The sequence shown here is derived from an EMBL/GenBank/DDBJ whole genome shotgun (WGS) entry which is preliminary data.</text>
</comment>
<evidence type="ECO:0000256" key="1">
    <source>
        <dbReference type="ARBA" id="ARBA00022729"/>
    </source>
</evidence>
<dbReference type="Gene3D" id="2.40.40.10">
    <property type="entry name" value="RlpA-like domain"/>
    <property type="match status" value="1"/>
</dbReference>